<evidence type="ECO:0000313" key="2">
    <source>
        <dbReference type="Proteomes" id="UP000435036"/>
    </source>
</evidence>
<protein>
    <submittedName>
        <fullName evidence="1">DUF4302 domain-containing protein</fullName>
    </submittedName>
</protein>
<gene>
    <name evidence="1" type="ORF">GQF63_11180</name>
</gene>
<organism evidence="1 2">
    <name type="scientific">Sphingobacterium humi</name>
    <dbReference type="NCBI Taxonomy" id="1796905"/>
    <lineage>
        <taxon>Bacteria</taxon>
        <taxon>Pseudomonadati</taxon>
        <taxon>Bacteroidota</taxon>
        <taxon>Sphingobacteriia</taxon>
        <taxon>Sphingobacteriales</taxon>
        <taxon>Sphingobacteriaceae</taxon>
        <taxon>Sphingobacterium</taxon>
    </lineage>
</organism>
<dbReference type="OrthoDB" id="707849at2"/>
<dbReference type="Proteomes" id="UP000435036">
    <property type="component" value="Unassembled WGS sequence"/>
</dbReference>
<dbReference type="PROSITE" id="PS51257">
    <property type="entry name" value="PROKAR_LIPOPROTEIN"/>
    <property type="match status" value="1"/>
</dbReference>
<proteinExistence type="predicted"/>
<dbReference type="AlphaFoldDB" id="A0A6N8L365"/>
<sequence length="431" mass="48475">MSYILRIALFSLAILAMLSCRKEQLTSYPVEQSFEDPDSLMLEFKQQITNASHGFEFTWSANKKGFYAGYIDLKAASTGDFLIDIDPLMRNLTYRIAMVDRKPCLSFQVQNVSASLKTRMEGLDTAFSFIAQHQDSIFLRGNTYGQKLTLYPNSAAQQTAYKNGGVQEQMDIMAILQKLPKYFKTLHYSGMAVDIHLNPEWRKVYLHFGGVDRFQAFESAFAYTATGIVFQDYFTAEASGFQGLSFLIDRQAHILKAQINGAEVVLTNQGSPSAYDIKAASAFMEKPFRTMNLNLGNNQIYSQPYQLSFNGFTVAGVPDAYGIKSIPNYSYLMFNPTWLTNPYGSLFIIFNNSSISNFGPAFIIQFAPDKSIFRFLYYGSFGTVPPEIQPMFNPTVAALVDQGGFYAIKSGPASYDLVSIDAENQKWIRFE</sequence>
<dbReference type="EMBL" id="WSQA01000007">
    <property type="protein sequence ID" value="MVZ62588.1"/>
    <property type="molecule type" value="Genomic_DNA"/>
</dbReference>
<dbReference type="InterPro" id="IPR025396">
    <property type="entry name" value="DUF4302"/>
</dbReference>
<accession>A0A6N8L365</accession>
<evidence type="ECO:0000313" key="1">
    <source>
        <dbReference type="EMBL" id="MVZ62588.1"/>
    </source>
</evidence>
<dbReference type="RefSeq" id="WP_160369314.1">
    <property type="nucleotide sequence ID" value="NZ_WSQA01000007.1"/>
</dbReference>
<comment type="caution">
    <text evidence="1">The sequence shown here is derived from an EMBL/GenBank/DDBJ whole genome shotgun (WGS) entry which is preliminary data.</text>
</comment>
<name>A0A6N8L365_9SPHI</name>
<keyword evidence="2" id="KW-1185">Reference proteome</keyword>
<dbReference type="Pfam" id="PF14135">
    <property type="entry name" value="DUF4302"/>
    <property type="match status" value="1"/>
</dbReference>
<reference evidence="1 2" key="1">
    <citation type="submission" date="2019-12" db="EMBL/GenBank/DDBJ databases">
        <authorList>
            <person name="Dong K."/>
        </authorList>
    </citation>
    <scope>NUCLEOTIDE SEQUENCE [LARGE SCALE GENOMIC DNA]</scope>
    <source>
        <strain evidence="1 2">JCM 31225</strain>
    </source>
</reference>